<name>A0A653D321_CALMS</name>
<accession>A0A653D321</accession>
<protein>
    <submittedName>
        <fullName evidence="1">Uncharacterized protein</fullName>
    </submittedName>
</protein>
<reference evidence="1 2" key="1">
    <citation type="submission" date="2019-01" db="EMBL/GenBank/DDBJ databases">
        <authorList>
            <person name="Sayadi A."/>
        </authorList>
    </citation>
    <scope>NUCLEOTIDE SEQUENCE [LARGE SCALE GENOMIC DNA]</scope>
</reference>
<evidence type="ECO:0000313" key="1">
    <source>
        <dbReference type="EMBL" id="VEN54569.1"/>
    </source>
</evidence>
<keyword evidence="2" id="KW-1185">Reference proteome</keyword>
<proteinExistence type="predicted"/>
<dbReference type="Proteomes" id="UP000410492">
    <property type="component" value="Unassembled WGS sequence"/>
</dbReference>
<dbReference type="AlphaFoldDB" id="A0A653D321"/>
<sequence>MGQFLITVDFETYNSLQDPVFAKKYLEEIQHQASEITGNGMSEATKAAVQNPDVIWKVLKNPIQNDVEATSVFFVFKLLKVFQLCILILL</sequence>
<organism evidence="1 2">
    <name type="scientific">Callosobruchus maculatus</name>
    <name type="common">Southern cowpea weevil</name>
    <name type="synonym">Pulse bruchid</name>
    <dbReference type="NCBI Taxonomy" id="64391"/>
    <lineage>
        <taxon>Eukaryota</taxon>
        <taxon>Metazoa</taxon>
        <taxon>Ecdysozoa</taxon>
        <taxon>Arthropoda</taxon>
        <taxon>Hexapoda</taxon>
        <taxon>Insecta</taxon>
        <taxon>Pterygota</taxon>
        <taxon>Neoptera</taxon>
        <taxon>Endopterygota</taxon>
        <taxon>Coleoptera</taxon>
        <taxon>Polyphaga</taxon>
        <taxon>Cucujiformia</taxon>
        <taxon>Chrysomeloidea</taxon>
        <taxon>Chrysomelidae</taxon>
        <taxon>Bruchinae</taxon>
        <taxon>Bruchini</taxon>
        <taxon>Callosobruchus</taxon>
    </lineage>
</organism>
<evidence type="ECO:0000313" key="2">
    <source>
        <dbReference type="Proteomes" id="UP000410492"/>
    </source>
</evidence>
<gene>
    <name evidence="1" type="ORF">CALMAC_LOCUS14013</name>
</gene>
<dbReference type="EMBL" id="CAACVG010009939">
    <property type="protein sequence ID" value="VEN54569.1"/>
    <property type="molecule type" value="Genomic_DNA"/>
</dbReference>